<proteinExistence type="predicted"/>
<dbReference type="AlphaFoldDB" id="A0A6G0R290"/>
<organism evidence="1 2">
    <name type="scientific">Phytophthora fragariae</name>
    <dbReference type="NCBI Taxonomy" id="53985"/>
    <lineage>
        <taxon>Eukaryota</taxon>
        <taxon>Sar</taxon>
        <taxon>Stramenopiles</taxon>
        <taxon>Oomycota</taxon>
        <taxon>Peronosporomycetes</taxon>
        <taxon>Peronosporales</taxon>
        <taxon>Peronosporaceae</taxon>
        <taxon>Phytophthora</taxon>
    </lineage>
</organism>
<evidence type="ECO:0000313" key="2">
    <source>
        <dbReference type="Proteomes" id="UP000486351"/>
    </source>
</evidence>
<feature type="non-terminal residue" evidence="1">
    <location>
        <position position="1"/>
    </location>
</feature>
<name>A0A6G0R290_9STRA</name>
<reference evidence="1 2" key="1">
    <citation type="submission" date="2018-09" db="EMBL/GenBank/DDBJ databases">
        <title>Genomic investigation of the strawberry pathogen Phytophthora fragariae indicates pathogenicity is determined by transcriptional variation in three key races.</title>
        <authorList>
            <person name="Adams T.M."/>
            <person name="Armitage A.D."/>
            <person name="Sobczyk M.K."/>
            <person name="Bates H.J."/>
            <person name="Dunwell J.M."/>
            <person name="Nellist C.F."/>
            <person name="Harrison R.J."/>
        </authorList>
    </citation>
    <scope>NUCLEOTIDE SEQUENCE [LARGE SCALE GENOMIC DNA]</scope>
    <source>
        <strain evidence="1 2">NOV-77</strain>
    </source>
</reference>
<accession>A0A6G0R290</accession>
<dbReference type="Proteomes" id="UP000486351">
    <property type="component" value="Unassembled WGS sequence"/>
</dbReference>
<protein>
    <submittedName>
        <fullName evidence="1">Uncharacterized protein</fullName>
    </submittedName>
</protein>
<dbReference type="EMBL" id="QXFY01001570">
    <property type="protein sequence ID" value="KAE9314456.1"/>
    <property type="molecule type" value="Genomic_DNA"/>
</dbReference>
<evidence type="ECO:0000313" key="1">
    <source>
        <dbReference type="EMBL" id="KAE9314456.1"/>
    </source>
</evidence>
<gene>
    <name evidence="1" type="ORF">PF008_g19483</name>
</gene>
<sequence>SEVLLTPFMYEGQVFPAVPLDRRDPCGAACAALC</sequence>
<comment type="caution">
    <text evidence="1">The sequence shown here is derived from an EMBL/GenBank/DDBJ whole genome shotgun (WGS) entry which is preliminary data.</text>
</comment>